<evidence type="ECO:0000256" key="1">
    <source>
        <dbReference type="SAM" id="MobiDB-lite"/>
    </source>
</evidence>
<feature type="compositionally biased region" description="Polar residues" evidence="1">
    <location>
        <begin position="8"/>
        <end position="39"/>
    </location>
</feature>
<feature type="region of interest" description="Disordered" evidence="1">
    <location>
        <begin position="1"/>
        <end position="50"/>
    </location>
</feature>
<dbReference type="AlphaFoldDB" id="A0AAV0BMG3"/>
<proteinExistence type="predicted"/>
<evidence type="ECO:0000313" key="3">
    <source>
        <dbReference type="Proteomes" id="UP001153365"/>
    </source>
</evidence>
<name>A0AAV0BMG3_PHAPC</name>
<evidence type="ECO:0000313" key="2">
    <source>
        <dbReference type="EMBL" id="CAH7688498.1"/>
    </source>
</evidence>
<dbReference type="EMBL" id="CALTRL010005986">
    <property type="protein sequence ID" value="CAH7688498.1"/>
    <property type="molecule type" value="Genomic_DNA"/>
</dbReference>
<sequence length="401" mass="45495">MMELDSEAIQTSKSKSTCQRQPWGKRTSTNASDQTSIAQKVTRKQTTDSIPADGRAFFSLTNKRPSSYRLSSRNINYSDIESKRSKVNLRKPPCDIGPGDSQSPKNIEGTSNLHEIHSAPLSWTPRIKLGYPESLTEGEKLKNFENSGNLRPRAQSFHPGRIVPEIPYNYSTQDSMESTTEEQNDLNFVTYRGDNPHHYSPEPSDSCSERAKGVKKREISDRHLILTSEKAGAEQLGSESLRERQGLSRAKKSNSHESLFLTQNGFSDSETESLKTLESREESPSLTKRTENPGIKQKRFTFSKKAQSEYNTEVKLLNELVGKTSSSLLLRLRESLKESEKNKFNALKKHEEMATYKQKVKNVLQKISLKKSSMDENFGVVRRQTFPLKISKLLTIQLKRT</sequence>
<gene>
    <name evidence="2" type="ORF">PPACK8108_LOCUS23471</name>
</gene>
<feature type="region of interest" description="Disordered" evidence="1">
    <location>
        <begin position="189"/>
        <end position="296"/>
    </location>
</feature>
<accession>A0AAV0BMG3</accession>
<reference evidence="2" key="1">
    <citation type="submission" date="2022-06" db="EMBL/GenBank/DDBJ databases">
        <authorList>
            <consortium name="SYNGENTA / RWTH Aachen University"/>
        </authorList>
    </citation>
    <scope>NUCLEOTIDE SEQUENCE</scope>
</reference>
<feature type="compositionally biased region" description="Basic and acidic residues" evidence="1">
    <location>
        <begin position="272"/>
        <end position="291"/>
    </location>
</feature>
<keyword evidence="3" id="KW-1185">Reference proteome</keyword>
<protein>
    <submittedName>
        <fullName evidence="2">Expressed protein</fullName>
    </submittedName>
</protein>
<organism evidence="2 3">
    <name type="scientific">Phakopsora pachyrhizi</name>
    <name type="common">Asian soybean rust disease fungus</name>
    <dbReference type="NCBI Taxonomy" id="170000"/>
    <lineage>
        <taxon>Eukaryota</taxon>
        <taxon>Fungi</taxon>
        <taxon>Dikarya</taxon>
        <taxon>Basidiomycota</taxon>
        <taxon>Pucciniomycotina</taxon>
        <taxon>Pucciniomycetes</taxon>
        <taxon>Pucciniales</taxon>
        <taxon>Phakopsoraceae</taxon>
        <taxon>Phakopsora</taxon>
    </lineage>
</organism>
<feature type="compositionally biased region" description="Basic and acidic residues" evidence="1">
    <location>
        <begin position="207"/>
        <end position="224"/>
    </location>
</feature>
<comment type="caution">
    <text evidence="2">The sequence shown here is derived from an EMBL/GenBank/DDBJ whole genome shotgun (WGS) entry which is preliminary data.</text>
</comment>
<feature type="compositionally biased region" description="Polar residues" evidence="1">
    <location>
        <begin position="256"/>
        <end position="268"/>
    </location>
</feature>
<feature type="region of interest" description="Disordered" evidence="1">
    <location>
        <begin position="83"/>
        <end position="107"/>
    </location>
</feature>
<dbReference type="Proteomes" id="UP001153365">
    <property type="component" value="Unassembled WGS sequence"/>
</dbReference>